<reference evidence="1 2" key="8">
    <citation type="journal article" date="2010" name="J. Virol.">
        <title>Microarray analysis of Paramecium bursaria chlorella virus 1 transcription.</title>
        <authorList>
            <person name="Yanai-Balser G.M."/>
            <person name="Duncan G.A."/>
            <person name="Eudy J.D."/>
            <person name="Wang D."/>
            <person name="Li X."/>
            <person name="Agarkova I.V."/>
            <person name="Dunigan D.D."/>
            <person name="Van Etten J.L."/>
        </authorList>
    </citation>
    <scope>NUCLEOTIDE SEQUENCE [LARGE SCALE GENOMIC DNA]</scope>
</reference>
<reference evidence="1 2" key="7">
    <citation type="journal article" date="2000" name="Virology">
        <title>Characterization of a beta-1,3-glucanase encoded by chlorella virus PBCV-1.</title>
        <authorList>
            <person name="Sun L."/>
            <person name="Gurnon J.R."/>
            <person name="Adams B.J."/>
            <person name="Graves M.V."/>
            <person name="Van Etten J.L."/>
        </authorList>
    </citation>
    <scope>NUCLEOTIDE SEQUENCE [LARGE SCALE GENOMIC DNA]</scope>
</reference>
<reference evidence="1 2" key="1">
    <citation type="journal article" date="1995" name="Virology">
        <title>Analysis of 45 kb of DNA located at the left end of the chlorella virus PBCV-1 genome.</title>
        <authorList>
            <person name="Lu Z."/>
            <person name="Li Y."/>
            <person name="Zhang Y."/>
            <person name="Kutish G.F."/>
            <person name="Rock D.L."/>
            <person name="Van Etten J.L."/>
        </authorList>
    </citation>
    <scope>NUCLEOTIDE SEQUENCE [LARGE SCALE GENOMIC DNA]</scope>
</reference>
<reference evidence="1 2" key="3">
    <citation type="journal article" date="1996" name="Virology">
        <title>Analysis of 94 kb of the chlorella virus PBCV-1 330-kb genome: map positions 88 to 182.</title>
        <authorList>
            <person name="Lu Z."/>
            <person name="Li Y."/>
            <person name="Que Q."/>
            <person name="Kutish G.F."/>
            <person name="Rock D.L."/>
            <person name="Van Etten J.L."/>
        </authorList>
    </citation>
    <scope>NUCLEOTIDE SEQUENCE [LARGE SCALE GENOMIC DNA]</scope>
</reference>
<accession>O41129</accession>
<name>O41129_PBCV1</name>
<sequence>MESYRTTFYKCGCGYKTIAAGNANKHKKTSCGHEMNSESRSFIWEEDVKKVSRNTPEGYETRIKQLEKRLKLLRMKLEQYELEEINDIEIDDELSHPGLVYYIVDKDLPTRAKFGRTTNTDIRKLKTRYSIFGDPLIFCFYCDDIRNAERKLKIAMKDAGCMNNERGLESFIHSKTSMEIFHRIAIESQ</sequence>
<dbReference type="InterPro" id="IPR009820">
    <property type="entry name" value="DUF1390"/>
</dbReference>
<proteinExistence type="predicted"/>
<organismHost>
    <name type="scientific">Chlorella</name>
    <dbReference type="NCBI Taxonomy" id="3071"/>
</organismHost>
<organism evidence="1 2">
    <name type="scientific">Paramecium bursaria Chlorella virus 1</name>
    <name type="common">PBCV-1</name>
    <dbReference type="NCBI Taxonomy" id="10506"/>
    <lineage>
        <taxon>Viruses</taxon>
        <taxon>Varidnaviria</taxon>
        <taxon>Bamfordvirae</taxon>
        <taxon>Nucleocytoviricota</taxon>
        <taxon>Megaviricetes</taxon>
        <taxon>Algavirales</taxon>
        <taxon>Phycodnaviridae</taxon>
        <taxon>Chlorovirus</taxon>
        <taxon>Chlorovirus vanettense</taxon>
    </lineage>
</organism>
<dbReference type="RefSeq" id="NP_049003.1">
    <property type="nucleotide sequence ID" value="NC_000852.5"/>
</dbReference>
<evidence type="ECO:0000313" key="2">
    <source>
        <dbReference type="Proteomes" id="UP000000862"/>
    </source>
</evidence>
<dbReference type="Proteomes" id="UP000000862">
    <property type="component" value="Segment"/>
</dbReference>
<reference evidence="1 2" key="6">
    <citation type="journal article" date="1999" name="Virology">
        <title>Chlorella virus PBCV-1 encodes a functional homospermidine synthase.</title>
        <authorList>
            <person name="Kaiser A."/>
            <person name="Vollmert M."/>
            <person name="Tholl D."/>
            <person name="Graves M.V."/>
            <person name="Gurnon J.R."/>
            <person name="Xing W."/>
            <person name="Lisec A.D."/>
            <person name="Nickerson K.W."/>
            <person name="Van Etten J.L."/>
        </authorList>
    </citation>
    <scope>NUCLEOTIDE SEQUENCE [LARGE SCALE GENOMIC DNA]</scope>
</reference>
<evidence type="ECO:0000313" key="1">
    <source>
        <dbReference type="EMBL" id="AAC96971.1"/>
    </source>
</evidence>
<reference evidence="1 2" key="2">
    <citation type="journal article" date="1995" name="Virology">
        <title>Analysis of 43 kb of the Chlorella virus PBCV-1 330-kb genome: map positions 45 to 88.</title>
        <authorList>
            <person name="Li Y."/>
            <person name="Lu Z."/>
            <person name="Burbank D.E."/>
            <person name="Kutish G.F."/>
            <person name="Rock D.L."/>
            <person name="Van Etten J.L."/>
        </authorList>
    </citation>
    <scope>NUCLEOTIDE SEQUENCE [LARGE SCALE GENOMIC DNA]</scope>
</reference>
<reference evidence="1 2" key="4">
    <citation type="journal article" date="1996" name="Virology">
        <title>Analysis of 76 kb of the chlorella virus PBCV-1 330-kb genome: map positions 182 to 258.</title>
        <authorList>
            <person name="Kutish G.F."/>
            <person name="Li Y."/>
            <person name="Lu Z."/>
            <person name="Furuta M."/>
            <person name="Rock D.L."/>
            <person name="Van Etten J.L."/>
        </authorList>
    </citation>
    <scope>NUCLEOTIDE SEQUENCE [LARGE SCALE GENOMIC DNA]</scope>
</reference>
<dbReference type="PIR" id="T18149">
    <property type="entry name" value="T18149"/>
</dbReference>
<protein>
    <submittedName>
        <fullName evidence="1">Uncharacterized protein</fullName>
    </submittedName>
</protein>
<dbReference type="GeneID" id="918230"/>
<reference evidence="1 2" key="5">
    <citation type="journal article" date="1997" name="Virology">
        <title>Analysis of 74 kb of DNA located at the right end of the 330-kb chlorella virus PBCV-1 genome.</title>
        <authorList>
            <person name="Li Y."/>
            <person name="Lu Z."/>
            <person name="Sun L."/>
            <person name="Ropp S."/>
            <person name="Kutish G.F."/>
            <person name="Rock D.L."/>
            <person name="Van Etten J.L."/>
        </authorList>
    </citation>
    <scope>NUCLEOTIDE SEQUENCE [LARGE SCALE GENOMIC DNA]</scope>
</reference>
<dbReference type="OrthoDB" id="20404at10239"/>
<dbReference type="KEGG" id="vg:918230"/>
<dbReference type="Pfam" id="PF07150">
    <property type="entry name" value="DUF1390"/>
    <property type="match status" value="1"/>
</dbReference>
<keyword evidence="2" id="KW-1185">Reference proteome</keyword>
<gene>
    <name evidence="1" type="primary">A647R</name>
</gene>
<dbReference type="EMBL" id="JF411744">
    <property type="protein sequence ID" value="AAC96971.1"/>
    <property type="molecule type" value="Genomic_DNA"/>
</dbReference>